<organism evidence="1 2">
    <name type="scientific">Paragonimus heterotremus</name>
    <dbReference type="NCBI Taxonomy" id="100268"/>
    <lineage>
        <taxon>Eukaryota</taxon>
        <taxon>Metazoa</taxon>
        <taxon>Spiralia</taxon>
        <taxon>Lophotrochozoa</taxon>
        <taxon>Platyhelminthes</taxon>
        <taxon>Trematoda</taxon>
        <taxon>Digenea</taxon>
        <taxon>Plagiorchiida</taxon>
        <taxon>Troglotremata</taxon>
        <taxon>Troglotrematidae</taxon>
        <taxon>Paragonimus</taxon>
    </lineage>
</organism>
<comment type="caution">
    <text evidence="1">The sequence shown here is derived from an EMBL/GenBank/DDBJ whole genome shotgun (WGS) entry which is preliminary data.</text>
</comment>
<gene>
    <name evidence="1" type="ORF">PHET_04066</name>
</gene>
<keyword evidence="2" id="KW-1185">Reference proteome</keyword>
<evidence type="ECO:0000313" key="1">
    <source>
        <dbReference type="EMBL" id="KAF5402671.1"/>
    </source>
</evidence>
<dbReference type="AlphaFoldDB" id="A0A8J4SZZ0"/>
<accession>A0A8J4SZZ0</accession>
<reference evidence="1" key="1">
    <citation type="submission" date="2019-05" db="EMBL/GenBank/DDBJ databases">
        <title>Annotation for the trematode Paragonimus heterotremus.</title>
        <authorList>
            <person name="Choi Y.-J."/>
        </authorList>
    </citation>
    <scope>NUCLEOTIDE SEQUENCE</scope>
    <source>
        <strain evidence="1">LC</strain>
    </source>
</reference>
<dbReference type="OrthoDB" id="6242738at2759"/>
<dbReference type="EMBL" id="LUCH01001671">
    <property type="protein sequence ID" value="KAF5402671.1"/>
    <property type="molecule type" value="Genomic_DNA"/>
</dbReference>
<name>A0A8J4SZZ0_9TREM</name>
<proteinExistence type="predicted"/>
<protein>
    <submittedName>
        <fullName evidence="1">Uncharacterized protein</fullName>
    </submittedName>
</protein>
<evidence type="ECO:0000313" key="2">
    <source>
        <dbReference type="Proteomes" id="UP000748531"/>
    </source>
</evidence>
<sequence length="211" mass="23773">MLSNRKLNKRARIELDYGSRSESSESKSYSNLWESLVPDLSQIISDDLSEVEQKSCPGATDSSLVEYCTFLAQDLYTWLKTFREKIQLSRKTQIQKYVVTSAFATLQQQESKKHALVDLAVKLFHGGQTRQLDSIHTLTECLSSVWTDGTAVLSAGSIRLAELLEQLLGEWDRTALQVQPIDPVEKCGDLFRGWLMTNRLARLSSVLALTV</sequence>
<dbReference type="Proteomes" id="UP000748531">
    <property type="component" value="Unassembled WGS sequence"/>
</dbReference>